<dbReference type="GO" id="GO:0031209">
    <property type="term" value="C:SCAR complex"/>
    <property type="evidence" value="ECO:0007669"/>
    <property type="project" value="TreeGrafter"/>
</dbReference>
<dbReference type="InterPro" id="IPR003124">
    <property type="entry name" value="WH2_dom"/>
</dbReference>
<feature type="compositionally biased region" description="Pro residues" evidence="8">
    <location>
        <begin position="388"/>
        <end position="400"/>
    </location>
</feature>
<dbReference type="GO" id="GO:0071933">
    <property type="term" value="F:Arp2/3 complex binding"/>
    <property type="evidence" value="ECO:0007669"/>
    <property type="project" value="TreeGrafter"/>
</dbReference>
<sequence length="519" mass="57470">MPLVKRNIEPRHLCRGALPEGVTSELECVTNSTLAAIIKQLGSLSKHAEDIFGELFNEANSFYMRMNSLQERVDLLVIKVTQLDSTVEEVSLQDINMRKAFKSSTVQNQQVVSRNSIPNPVMEMYQHCDKPPPLNILTPYRDDKKDGLKFYTDPSYFFNLWKEKMLQATEDKRKEKRRQKEQRLVEDSTREVKKVRKARNRRLEWNMMAYDKEFRPDNRFSPSPYHMASSEGSLSPDNRQAYNRWVFLCCRSYASDAADHSYPASPNHPAQLLAPASHLAPAEHKEGVLAAAPPQEHVYRPVPAAGSRQNSLNRLQQPHVPQPPEAILNGPRPHLVKDYGPQPVPMAEYFVPPAPPPPPPVIPSAQTAFDSPISAPPALAPGSAAPPSYAPSPPPAPPGPYSASPPQAGPMGPPVAPPPPPPGPPAVAASPAHSASPPAPAVEPRKPQIPLMPMSDARSDLLAAIRRGIQLRKVQEQWEQEAKKEPVGNDVATILSRRIAVEYSESDDDSELDDNEWSD</sequence>
<dbReference type="AlphaFoldDB" id="A0A7K8PIZ3"/>
<comment type="function">
    <text evidence="7">Downstream effector molecule involved in the transmission of signals from tyrosine kinase receptors and small GTPases to the actin cytoskeleton. Promotes formation of actin filaments. Part of the WAVE complex that regulates lamellipodia formation. The WAVE complex regulates actin filament reorganization via its interaction with the Arp2/3 complex.</text>
</comment>
<evidence type="ECO:0000256" key="6">
    <source>
        <dbReference type="ARBA" id="ARBA00023212"/>
    </source>
</evidence>
<keyword evidence="5 7" id="KW-0009">Actin-binding</keyword>
<evidence type="ECO:0000313" key="11">
    <source>
        <dbReference type="Proteomes" id="UP000525205"/>
    </source>
</evidence>
<feature type="non-terminal residue" evidence="10">
    <location>
        <position position="519"/>
    </location>
</feature>
<evidence type="ECO:0000256" key="1">
    <source>
        <dbReference type="ARBA" id="ARBA00004245"/>
    </source>
</evidence>
<feature type="region of interest" description="Disordered" evidence="8">
    <location>
        <begin position="305"/>
        <end position="341"/>
    </location>
</feature>
<feature type="compositionally biased region" description="Low complexity" evidence="8">
    <location>
        <begin position="426"/>
        <end position="436"/>
    </location>
</feature>
<dbReference type="GO" id="GO:0005856">
    <property type="term" value="C:cytoskeleton"/>
    <property type="evidence" value="ECO:0007669"/>
    <property type="project" value="UniProtKB-SubCell"/>
</dbReference>
<evidence type="ECO:0000256" key="5">
    <source>
        <dbReference type="ARBA" id="ARBA00023203"/>
    </source>
</evidence>
<organism evidence="10 11">
    <name type="scientific">Cochlearius cochlearius</name>
    <name type="common">Boat-billed heron</name>
    <dbReference type="NCBI Taxonomy" id="110676"/>
    <lineage>
        <taxon>Eukaryota</taxon>
        <taxon>Metazoa</taxon>
        <taxon>Chordata</taxon>
        <taxon>Craniata</taxon>
        <taxon>Vertebrata</taxon>
        <taxon>Euteleostomi</taxon>
        <taxon>Archelosauria</taxon>
        <taxon>Archosauria</taxon>
        <taxon>Dinosauria</taxon>
        <taxon>Saurischia</taxon>
        <taxon>Theropoda</taxon>
        <taxon>Coelurosauria</taxon>
        <taxon>Aves</taxon>
        <taxon>Neognathae</taxon>
        <taxon>Neoaves</taxon>
        <taxon>Aequornithes</taxon>
        <taxon>Pelecaniformes</taxon>
        <taxon>Ardeidae</taxon>
        <taxon>Cochlearius</taxon>
    </lineage>
</organism>
<feature type="region of interest" description="Disordered" evidence="8">
    <location>
        <begin position="172"/>
        <end position="192"/>
    </location>
</feature>
<dbReference type="Gene3D" id="6.10.280.150">
    <property type="match status" value="2"/>
</dbReference>
<gene>
    <name evidence="10" type="primary">Wasf3_0</name>
    <name evidence="10" type="ORF">COCCOC_R14159</name>
</gene>
<dbReference type="GO" id="GO:0003779">
    <property type="term" value="F:actin binding"/>
    <property type="evidence" value="ECO:0007669"/>
    <property type="project" value="UniProtKB-UniRule"/>
</dbReference>
<dbReference type="PRINTS" id="PR01217">
    <property type="entry name" value="PRICHEXTENSN"/>
</dbReference>
<dbReference type="FunFam" id="1.20.5.340:FF:000012">
    <property type="entry name" value="Wiskott-Aldrich syndrome protein family member 1"/>
    <property type="match status" value="1"/>
</dbReference>
<accession>A0A7K8PIZ3</accession>
<feature type="compositionally biased region" description="Pro residues" evidence="8">
    <location>
        <begin position="407"/>
        <end position="425"/>
    </location>
</feature>
<dbReference type="Pfam" id="PF02205">
    <property type="entry name" value="WH2"/>
    <property type="match status" value="1"/>
</dbReference>
<dbReference type="GO" id="GO:0034237">
    <property type="term" value="F:protein kinase A regulatory subunit binding"/>
    <property type="evidence" value="ECO:0007669"/>
    <property type="project" value="TreeGrafter"/>
</dbReference>
<keyword evidence="6 7" id="KW-0206">Cytoskeleton</keyword>
<dbReference type="EMBL" id="VWPP01000284">
    <property type="protein sequence ID" value="NXE79331.1"/>
    <property type="molecule type" value="Genomic_DNA"/>
</dbReference>
<keyword evidence="4" id="KW-0597">Phosphoprotein</keyword>
<evidence type="ECO:0000256" key="3">
    <source>
        <dbReference type="ARBA" id="ARBA00022490"/>
    </source>
</evidence>
<keyword evidence="3 7" id="KW-0963">Cytoplasm</keyword>
<evidence type="ECO:0000256" key="8">
    <source>
        <dbReference type="SAM" id="MobiDB-lite"/>
    </source>
</evidence>
<dbReference type="PANTHER" id="PTHR12902">
    <property type="entry name" value="WASP-1"/>
    <property type="match status" value="1"/>
</dbReference>
<comment type="similarity">
    <text evidence="2 7">Belongs to the SCAR/WAVE family.</text>
</comment>
<name>A0A7K8PIZ3_COCCO</name>
<dbReference type="Proteomes" id="UP000525205">
    <property type="component" value="Unassembled WGS sequence"/>
</dbReference>
<feature type="region of interest" description="Disordered" evidence="8">
    <location>
        <begin position="357"/>
        <end position="455"/>
    </location>
</feature>
<evidence type="ECO:0000259" key="9">
    <source>
        <dbReference type="PROSITE" id="PS51082"/>
    </source>
</evidence>
<dbReference type="GO" id="GO:2000601">
    <property type="term" value="P:positive regulation of Arp2/3 complex-mediated actin nucleation"/>
    <property type="evidence" value="ECO:0007669"/>
    <property type="project" value="TreeGrafter"/>
</dbReference>
<dbReference type="PANTHER" id="PTHR12902:SF9">
    <property type="entry name" value="WISKOTT-ALDRICH SYNDROME PROTEIN FAMILY MEMBER"/>
    <property type="match status" value="1"/>
</dbReference>
<comment type="subunit">
    <text evidence="7">Binds actin and the Arp2/3 complex.</text>
</comment>
<proteinExistence type="inferred from homology"/>
<comment type="subcellular location">
    <subcellularLocation>
        <location evidence="1 7">Cytoplasm</location>
        <location evidence="1 7">Cytoskeleton</location>
    </subcellularLocation>
</comment>
<evidence type="ECO:0000256" key="7">
    <source>
        <dbReference type="RuleBase" id="RU367034"/>
    </source>
</evidence>
<dbReference type="Gene3D" id="1.20.5.340">
    <property type="match status" value="1"/>
</dbReference>
<dbReference type="SMART" id="SM00246">
    <property type="entry name" value="WH2"/>
    <property type="match status" value="1"/>
</dbReference>
<dbReference type="InterPro" id="IPR028288">
    <property type="entry name" value="SCAR/WAVE_fam"/>
</dbReference>
<comment type="caution">
    <text evidence="10">The sequence shown here is derived from an EMBL/GenBank/DDBJ whole genome shotgun (WGS) entry which is preliminary data.</text>
</comment>
<keyword evidence="11" id="KW-1185">Reference proteome</keyword>
<dbReference type="PROSITE" id="PS51082">
    <property type="entry name" value="WH2"/>
    <property type="match status" value="1"/>
</dbReference>
<feature type="domain" description="WH2" evidence="9">
    <location>
        <begin position="457"/>
        <end position="474"/>
    </location>
</feature>
<feature type="compositionally biased region" description="Basic and acidic residues" evidence="8">
    <location>
        <begin position="181"/>
        <end position="192"/>
    </location>
</feature>
<feature type="compositionally biased region" description="Polar residues" evidence="8">
    <location>
        <begin position="307"/>
        <end position="316"/>
    </location>
</feature>
<reference evidence="10 11" key="1">
    <citation type="submission" date="2019-09" db="EMBL/GenBank/DDBJ databases">
        <title>Bird 10,000 Genomes (B10K) Project - Family phase.</title>
        <authorList>
            <person name="Zhang G."/>
        </authorList>
    </citation>
    <scope>NUCLEOTIDE SEQUENCE [LARGE SCALE GENOMIC DNA]</scope>
    <source>
        <strain evidence="10">B10K-CU-031-03</strain>
        <tissue evidence="10">Muscle</tissue>
    </source>
</reference>
<protein>
    <recommendedName>
        <fullName evidence="7">Wiskott-Aldrich syndrome protein family member</fullName>
        <shortName evidence="7">WASP family protein member</shortName>
    </recommendedName>
</protein>
<evidence type="ECO:0000313" key="10">
    <source>
        <dbReference type="EMBL" id="NXE79331.1"/>
    </source>
</evidence>
<evidence type="ECO:0000256" key="4">
    <source>
        <dbReference type="ARBA" id="ARBA00022553"/>
    </source>
</evidence>
<evidence type="ECO:0000256" key="2">
    <source>
        <dbReference type="ARBA" id="ARBA00006993"/>
    </source>
</evidence>
<feature type="non-terminal residue" evidence="10">
    <location>
        <position position="1"/>
    </location>
</feature>
<dbReference type="GO" id="GO:0030036">
    <property type="term" value="P:actin cytoskeleton organization"/>
    <property type="evidence" value="ECO:0007669"/>
    <property type="project" value="UniProtKB-UniRule"/>
</dbReference>